<keyword evidence="1" id="KW-0813">Transport</keyword>
<dbReference type="EMBL" id="FWXH01000007">
    <property type="protein sequence ID" value="SMC24682.1"/>
    <property type="molecule type" value="Genomic_DNA"/>
</dbReference>
<dbReference type="PROSITE" id="PS51100">
    <property type="entry name" value="PTS_EIIB_TYPE_3"/>
    <property type="match status" value="1"/>
</dbReference>
<keyword evidence="3" id="KW-0762">Sugar transport</keyword>
<dbReference type="CDD" id="cd05564">
    <property type="entry name" value="PTS_IIB_chitobiose_lichenan"/>
    <property type="match status" value="1"/>
</dbReference>
<feature type="domain" description="PTS EIIB type-3" evidence="8">
    <location>
        <begin position="1"/>
        <end position="100"/>
    </location>
</feature>
<evidence type="ECO:0000256" key="5">
    <source>
        <dbReference type="ARBA" id="ARBA00022683"/>
    </source>
</evidence>
<gene>
    <name evidence="9" type="ORF">SAMN02745134_02261</name>
</gene>
<dbReference type="InterPro" id="IPR036095">
    <property type="entry name" value="PTS_EIIB-like_sf"/>
</dbReference>
<dbReference type="Proteomes" id="UP000192468">
    <property type="component" value="Unassembled WGS sequence"/>
</dbReference>
<dbReference type="Gene3D" id="3.40.50.2300">
    <property type="match status" value="1"/>
</dbReference>
<evidence type="ECO:0000256" key="2">
    <source>
        <dbReference type="ARBA" id="ARBA00022553"/>
    </source>
</evidence>
<dbReference type="InterPro" id="IPR003501">
    <property type="entry name" value="PTS_EIIB_2/3"/>
</dbReference>
<evidence type="ECO:0000256" key="7">
    <source>
        <dbReference type="PROSITE-ProRule" id="PRU00423"/>
    </source>
</evidence>
<dbReference type="AlphaFoldDB" id="A0A1W1XLF4"/>
<dbReference type="SUPFAM" id="SSF52794">
    <property type="entry name" value="PTS system IIB component-like"/>
    <property type="match status" value="1"/>
</dbReference>
<keyword evidence="4" id="KW-0808">Transferase</keyword>
<dbReference type="InterPro" id="IPR051819">
    <property type="entry name" value="PTS_sugar-specific_EIIB"/>
</dbReference>
<dbReference type="InterPro" id="IPR013012">
    <property type="entry name" value="PTS_EIIB_3"/>
</dbReference>
<evidence type="ECO:0000256" key="6">
    <source>
        <dbReference type="ARBA" id="ARBA00022777"/>
    </source>
</evidence>
<keyword evidence="6" id="KW-0418">Kinase</keyword>
<reference evidence="9 10" key="1">
    <citation type="submission" date="2017-04" db="EMBL/GenBank/DDBJ databases">
        <authorList>
            <person name="Afonso C.L."/>
            <person name="Miller P.J."/>
            <person name="Scott M.A."/>
            <person name="Spackman E."/>
            <person name="Goraichik I."/>
            <person name="Dimitrov K.M."/>
            <person name="Suarez D.L."/>
            <person name="Swayne D.E."/>
        </authorList>
    </citation>
    <scope>NUCLEOTIDE SEQUENCE [LARGE SCALE GENOMIC DNA]</scope>
    <source>
        <strain evidence="9 10">DSM 12555</strain>
    </source>
</reference>
<dbReference type="GO" id="GO:0009401">
    <property type="term" value="P:phosphoenolpyruvate-dependent sugar phosphotransferase system"/>
    <property type="evidence" value="ECO:0007669"/>
    <property type="project" value="UniProtKB-KW"/>
</dbReference>
<evidence type="ECO:0000256" key="3">
    <source>
        <dbReference type="ARBA" id="ARBA00022597"/>
    </source>
</evidence>
<name>A0A1W1XLF4_9CLOT</name>
<evidence type="ECO:0000256" key="4">
    <source>
        <dbReference type="ARBA" id="ARBA00022679"/>
    </source>
</evidence>
<proteinExistence type="predicted"/>
<dbReference type="PANTHER" id="PTHR34581">
    <property type="entry name" value="PTS SYSTEM N,N'-DIACETYLCHITOBIOSE-SPECIFIC EIIB COMPONENT"/>
    <property type="match status" value="1"/>
</dbReference>
<evidence type="ECO:0000256" key="1">
    <source>
        <dbReference type="ARBA" id="ARBA00022448"/>
    </source>
</evidence>
<dbReference type="PANTHER" id="PTHR34581:SF2">
    <property type="entry name" value="PTS SYSTEM N,N'-DIACETYLCHITOBIOSE-SPECIFIC EIIB COMPONENT"/>
    <property type="match status" value="1"/>
</dbReference>
<dbReference type="Pfam" id="PF02302">
    <property type="entry name" value="PTS_IIB"/>
    <property type="match status" value="1"/>
</dbReference>
<dbReference type="STRING" id="1121291.SAMN02745134_02261"/>
<keyword evidence="5" id="KW-0598">Phosphotransferase system</keyword>
<evidence type="ECO:0000313" key="9">
    <source>
        <dbReference type="EMBL" id="SMC24682.1"/>
    </source>
</evidence>
<organism evidence="9 10">
    <name type="scientific">Clostridium acidisoli DSM 12555</name>
    <dbReference type="NCBI Taxonomy" id="1121291"/>
    <lineage>
        <taxon>Bacteria</taxon>
        <taxon>Bacillati</taxon>
        <taxon>Bacillota</taxon>
        <taxon>Clostridia</taxon>
        <taxon>Eubacteriales</taxon>
        <taxon>Clostridiaceae</taxon>
        <taxon>Clostridium</taxon>
    </lineage>
</organism>
<keyword evidence="2" id="KW-0597">Phosphoprotein</keyword>
<dbReference type="OrthoDB" id="9808134at2"/>
<feature type="modified residue" description="Phosphocysteine; by EIIA" evidence="7">
    <location>
        <position position="7"/>
    </location>
</feature>
<evidence type="ECO:0000313" key="10">
    <source>
        <dbReference type="Proteomes" id="UP000192468"/>
    </source>
</evidence>
<keyword evidence="10" id="KW-1185">Reference proteome</keyword>
<dbReference type="RefSeq" id="WP_084116092.1">
    <property type="nucleotide sequence ID" value="NZ_FWXH01000007.1"/>
</dbReference>
<protein>
    <submittedName>
        <fullName evidence="9">PTS system, cellobiose-specific IIB component</fullName>
    </submittedName>
</protein>
<evidence type="ECO:0000259" key="8">
    <source>
        <dbReference type="PROSITE" id="PS51100"/>
    </source>
</evidence>
<dbReference type="GO" id="GO:0016301">
    <property type="term" value="F:kinase activity"/>
    <property type="evidence" value="ECO:0007669"/>
    <property type="project" value="UniProtKB-KW"/>
</dbReference>
<sequence length="100" mass="11067">MNIYLVCNVGMSTSVLVKRMRQAAETIELEAKIEAYSVEVLEKVKDEADVILIGPQIRHMSKEITKIVDGSCPVETISMRDYGMINGKNVLAQALAVINK</sequence>
<dbReference type="GO" id="GO:0008982">
    <property type="term" value="F:protein-N(PI)-phosphohistidine-sugar phosphotransferase activity"/>
    <property type="evidence" value="ECO:0007669"/>
    <property type="project" value="InterPro"/>
</dbReference>
<accession>A0A1W1XLF4</accession>